<evidence type="ECO:0000256" key="1">
    <source>
        <dbReference type="ARBA" id="ARBA00004141"/>
    </source>
</evidence>
<keyword evidence="8" id="KW-1185">Reference proteome</keyword>
<feature type="transmembrane region" description="Helical" evidence="6">
    <location>
        <begin position="141"/>
        <end position="161"/>
    </location>
</feature>
<comment type="caution">
    <text evidence="7">The sequence shown here is derived from an EMBL/GenBank/DDBJ whole genome shotgun (WGS) entry which is preliminary data.</text>
</comment>
<keyword evidence="5 6" id="KW-0472">Membrane</keyword>
<dbReference type="PANTHER" id="PTHR33802">
    <property type="entry name" value="SI:CH211-161H7.5-RELATED"/>
    <property type="match status" value="1"/>
</dbReference>
<keyword evidence="4 6" id="KW-1133">Transmembrane helix</keyword>
<organism evidence="7 8">
    <name type="scientific">Paracholeplasma manati</name>
    <dbReference type="NCBI Taxonomy" id="591373"/>
    <lineage>
        <taxon>Bacteria</taxon>
        <taxon>Bacillati</taxon>
        <taxon>Mycoplasmatota</taxon>
        <taxon>Mollicutes</taxon>
        <taxon>Acholeplasmatales</taxon>
        <taxon>Acholeplasmataceae</taxon>
        <taxon>Paracholeplasma</taxon>
    </lineage>
</organism>
<dbReference type="RefSeq" id="WP_263608125.1">
    <property type="nucleotide sequence ID" value="NZ_JAOVQM010000002.1"/>
</dbReference>
<dbReference type="Pfam" id="PF03073">
    <property type="entry name" value="TspO_MBR"/>
    <property type="match status" value="1"/>
</dbReference>
<comment type="similarity">
    <text evidence="2">Belongs to the TspO/BZRP family.</text>
</comment>
<gene>
    <name evidence="7" type="ORF">N7548_03935</name>
</gene>
<accession>A0ABT2Y5F1</accession>
<evidence type="ECO:0000256" key="4">
    <source>
        <dbReference type="ARBA" id="ARBA00022989"/>
    </source>
</evidence>
<dbReference type="PANTHER" id="PTHR33802:SF1">
    <property type="entry name" value="XK-RELATED PROTEIN"/>
    <property type="match status" value="1"/>
</dbReference>
<evidence type="ECO:0000256" key="2">
    <source>
        <dbReference type="ARBA" id="ARBA00007524"/>
    </source>
</evidence>
<feature type="transmembrane region" description="Helical" evidence="6">
    <location>
        <begin position="228"/>
        <end position="247"/>
    </location>
</feature>
<feature type="transmembrane region" description="Helical" evidence="6">
    <location>
        <begin position="109"/>
        <end position="129"/>
    </location>
</feature>
<sequence length="254" mass="29770">MTKVYLFKALVVLFYVFVLVFNYLANILPLNNRTTGAISDAYPSYFTPAGFTFSIWGIIYLLIGVFVFRLVTSNPNQYFSNHSVLFHMLFWTTCVLNISWLFAWHYDKIGLSLLIMSVFLITLLFIVFYVKDLPYFTNITFSVYAGWIAIAFIANVTIYLVKLDLPIFQNHEISWYILVMIIGVIIGLLTMLMTKNLVFVAVFIWAYFGIYMKHFQQMGTYLPRTYNLFNLSLLMILMIGWLVIWITNHYRVLN</sequence>
<proteinExistence type="inferred from homology"/>
<feature type="transmembrane region" description="Helical" evidence="6">
    <location>
        <begin position="84"/>
        <end position="103"/>
    </location>
</feature>
<feature type="transmembrane region" description="Helical" evidence="6">
    <location>
        <begin position="5"/>
        <end position="25"/>
    </location>
</feature>
<comment type="subcellular location">
    <subcellularLocation>
        <location evidence="1">Membrane</location>
        <topology evidence="1">Multi-pass membrane protein</topology>
    </subcellularLocation>
</comment>
<evidence type="ECO:0000256" key="6">
    <source>
        <dbReference type="SAM" id="Phobius"/>
    </source>
</evidence>
<name>A0ABT2Y5F1_9MOLU</name>
<evidence type="ECO:0000313" key="8">
    <source>
        <dbReference type="Proteomes" id="UP001177160"/>
    </source>
</evidence>
<dbReference type="InterPro" id="IPR038330">
    <property type="entry name" value="TspO/MBR-related_sf"/>
</dbReference>
<feature type="transmembrane region" description="Helical" evidence="6">
    <location>
        <begin position="173"/>
        <end position="192"/>
    </location>
</feature>
<reference evidence="7" key="1">
    <citation type="submission" date="2022-09" db="EMBL/GenBank/DDBJ databases">
        <title>Novel Mycoplasma species identified in domestic and wild animals.</title>
        <authorList>
            <person name="Volokhov D.V."/>
            <person name="Furtak V.A."/>
            <person name="Zagorodnyaya T.A."/>
        </authorList>
    </citation>
    <scope>NUCLEOTIDE SEQUENCE</scope>
    <source>
        <strain evidence="7">Oakley</strain>
    </source>
</reference>
<evidence type="ECO:0000313" key="7">
    <source>
        <dbReference type="EMBL" id="MCV2231972.1"/>
    </source>
</evidence>
<evidence type="ECO:0000256" key="5">
    <source>
        <dbReference type="ARBA" id="ARBA00023136"/>
    </source>
</evidence>
<dbReference type="Gene3D" id="1.20.1260.100">
    <property type="entry name" value="TspO/MBR protein"/>
    <property type="match status" value="1"/>
</dbReference>
<evidence type="ECO:0000256" key="3">
    <source>
        <dbReference type="ARBA" id="ARBA00022692"/>
    </source>
</evidence>
<protein>
    <submittedName>
        <fullName evidence="7">Tryptophan-rich sensory protein</fullName>
    </submittedName>
</protein>
<dbReference type="InterPro" id="IPR004307">
    <property type="entry name" value="TspO_MBR"/>
</dbReference>
<dbReference type="EMBL" id="JAOVQM010000002">
    <property type="protein sequence ID" value="MCV2231972.1"/>
    <property type="molecule type" value="Genomic_DNA"/>
</dbReference>
<dbReference type="Proteomes" id="UP001177160">
    <property type="component" value="Unassembled WGS sequence"/>
</dbReference>
<feature type="transmembrane region" description="Helical" evidence="6">
    <location>
        <begin position="45"/>
        <end position="72"/>
    </location>
</feature>
<keyword evidence="3 6" id="KW-0812">Transmembrane</keyword>